<gene>
    <name evidence="2" type="ORF">C6Y40_12735</name>
</gene>
<feature type="signal peptide" evidence="1">
    <location>
        <begin position="1"/>
        <end position="30"/>
    </location>
</feature>
<keyword evidence="1" id="KW-0732">Signal</keyword>
<dbReference type="AlphaFoldDB" id="A0A2S9V9R7"/>
<comment type="caution">
    <text evidence="2">The sequence shown here is derived from an EMBL/GenBank/DDBJ whole genome shotgun (WGS) entry which is preliminary data.</text>
</comment>
<dbReference type="InterPro" id="IPR046525">
    <property type="entry name" value="DUF6702"/>
</dbReference>
<reference evidence="3" key="1">
    <citation type="journal article" date="2020" name="Int. J. Syst. Evol. Microbiol.">
        <title>Alteromonas alba sp. nov., a marine bacterium isolated from the seawater of the West Pacific Ocean.</title>
        <authorList>
            <person name="Sun C."/>
            <person name="Wu Y.-H."/>
            <person name="Xamxidin M."/>
            <person name="Cheng H."/>
            <person name="Xu X.-W."/>
        </authorList>
    </citation>
    <scope>NUCLEOTIDE SEQUENCE [LARGE SCALE GENOMIC DNA]</scope>
    <source>
        <strain evidence="3">190</strain>
    </source>
</reference>
<dbReference type="Pfam" id="PF20420">
    <property type="entry name" value="DUF6702"/>
    <property type="match status" value="1"/>
</dbReference>
<evidence type="ECO:0000256" key="1">
    <source>
        <dbReference type="SAM" id="SignalP"/>
    </source>
</evidence>
<name>A0A2S9V9R7_9ALTE</name>
<evidence type="ECO:0000313" key="3">
    <source>
        <dbReference type="Proteomes" id="UP000238949"/>
    </source>
</evidence>
<accession>A0A2S9V9R7</accession>
<dbReference type="OrthoDB" id="5741133at2"/>
<evidence type="ECO:0008006" key="4">
    <source>
        <dbReference type="Google" id="ProtNLM"/>
    </source>
</evidence>
<sequence length="173" mass="19742">MTTKLNRVKSVMQAGLYALLIFMACGQAVAHQQKTAITTVLFNPRTENIEIMHRFNLHDAEHAVKALFKKTADILDDKETQTQFARYVSNRFVLFNAQNDSLPLNLVGFEVEGKHFWVYQETAQPPALEGLQIRHDALRDLWPEQVNTINVEGNGDLKTLTFTDSVELLEVHF</sequence>
<organism evidence="2 3">
    <name type="scientific">Alteromonas alba</name>
    <dbReference type="NCBI Taxonomy" id="2079529"/>
    <lineage>
        <taxon>Bacteria</taxon>
        <taxon>Pseudomonadati</taxon>
        <taxon>Pseudomonadota</taxon>
        <taxon>Gammaproteobacteria</taxon>
        <taxon>Alteromonadales</taxon>
        <taxon>Alteromonadaceae</taxon>
        <taxon>Alteromonas/Salinimonas group</taxon>
        <taxon>Alteromonas</taxon>
    </lineage>
</organism>
<dbReference type="EMBL" id="PVNP01000139">
    <property type="protein sequence ID" value="PRO73210.1"/>
    <property type="molecule type" value="Genomic_DNA"/>
</dbReference>
<proteinExistence type="predicted"/>
<evidence type="ECO:0000313" key="2">
    <source>
        <dbReference type="EMBL" id="PRO73210.1"/>
    </source>
</evidence>
<dbReference type="PROSITE" id="PS51257">
    <property type="entry name" value="PROKAR_LIPOPROTEIN"/>
    <property type="match status" value="1"/>
</dbReference>
<keyword evidence="3" id="KW-1185">Reference proteome</keyword>
<dbReference type="Proteomes" id="UP000238949">
    <property type="component" value="Unassembled WGS sequence"/>
</dbReference>
<protein>
    <recommendedName>
        <fullName evidence="4">Orphan protein</fullName>
    </recommendedName>
</protein>
<feature type="chain" id="PRO_5015730316" description="Orphan protein" evidence="1">
    <location>
        <begin position="31"/>
        <end position="173"/>
    </location>
</feature>